<dbReference type="AlphaFoldDB" id="U6LYN3"/>
<dbReference type="OMA" id="HAAENPC"/>
<reference evidence="2" key="1">
    <citation type="submission" date="2013-10" db="EMBL/GenBank/DDBJ databases">
        <title>Genomic analysis of the causative agents of coccidiosis in chickens.</title>
        <authorList>
            <person name="Reid A.J."/>
            <person name="Blake D."/>
            <person name="Billington K."/>
            <person name="Browne H."/>
            <person name="Dunn M."/>
            <person name="Hung S."/>
            <person name="Kawahara F."/>
            <person name="Miranda-Saavedra D."/>
            <person name="Mourier T."/>
            <person name="Nagra H."/>
            <person name="Otto T.D."/>
            <person name="Rawlings N."/>
            <person name="Sanchez A."/>
            <person name="Sanders M."/>
            <person name="Subramaniam C."/>
            <person name="Tay Y."/>
            <person name="Dear P."/>
            <person name="Doerig C."/>
            <person name="Gruber A."/>
            <person name="Parkinson J."/>
            <person name="Shirley M."/>
            <person name="Wan K.L."/>
            <person name="Berriman M."/>
            <person name="Tomley F."/>
            <person name="Pain A."/>
        </authorList>
    </citation>
    <scope>NUCLEOTIDE SEQUENCE [LARGE SCALE GENOMIC DNA]</scope>
    <source>
        <strain evidence="2">Weybridge</strain>
    </source>
</reference>
<proteinExistence type="predicted"/>
<feature type="region of interest" description="Disordered" evidence="1">
    <location>
        <begin position="287"/>
        <end position="320"/>
    </location>
</feature>
<dbReference type="VEuPathDB" id="ToxoDB:EMWEY_00005090"/>
<sequence length="320" mass="35735">MEHGLCVDDKGWRAIHGKRTEELLRQPQAACFGTPQPREVEGNGTRLPQALAADLRNPASPPTLESSSFSNEETAAPNFRISLSGPQVSLKRQIAPPGKQDFGEVLQHRFATADACSPERCKHHTGVRAPSCLHRDQHDMRGIISHSYVIGDAAVHSHRRTSHVHAAENPCRWGVDVLNYQLPEPRKLRGTGTEENLGAGLIPRQSFDEFSSAQRRMKSLTHQNYSRGHLEPSTLYPAEPSSFKFAQGKRRSKVECDNLDDGLIPSVGPDICRKRCSDQWHMHSLHIDLTPQTTPTEKTGRRPHPGWQRDSLQRGSLMPL</sequence>
<accession>U6LYN3</accession>
<name>U6LYN3_EIMMA</name>
<dbReference type="Proteomes" id="UP000030763">
    <property type="component" value="Unassembled WGS sequence"/>
</dbReference>
<keyword evidence="3" id="KW-1185">Reference proteome</keyword>
<organism evidence="2 3">
    <name type="scientific">Eimeria maxima</name>
    <name type="common">Coccidian parasite</name>
    <dbReference type="NCBI Taxonomy" id="5804"/>
    <lineage>
        <taxon>Eukaryota</taxon>
        <taxon>Sar</taxon>
        <taxon>Alveolata</taxon>
        <taxon>Apicomplexa</taxon>
        <taxon>Conoidasida</taxon>
        <taxon>Coccidia</taxon>
        <taxon>Eucoccidiorida</taxon>
        <taxon>Eimeriorina</taxon>
        <taxon>Eimeriidae</taxon>
        <taxon>Eimeria</taxon>
    </lineage>
</organism>
<dbReference type="RefSeq" id="XP_013333516.1">
    <property type="nucleotide sequence ID" value="XM_013478062.1"/>
</dbReference>
<evidence type="ECO:0000256" key="1">
    <source>
        <dbReference type="SAM" id="MobiDB-lite"/>
    </source>
</evidence>
<evidence type="ECO:0000313" key="3">
    <source>
        <dbReference type="Proteomes" id="UP000030763"/>
    </source>
</evidence>
<evidence type="ECO:0000313" key="2">
    <source>
        <dbReference type="EMBL" id="CDJ56866.1"/>
    </source>
</evidence>
<protein>
    <submittedName>
        <fullName evidence="2">Uncharacterized protein</fullName>
    </submittedName>
</protein>
<gene>
    <name evidence="2" type="ORF">EMWEY_00005090</name>
</gene>
<dbReference type="GeneID" id="25334495"/>
<reference evidence="2" key="2">
    <citation type="submission" date="2013-10" db="EMBL/GenBank/DDBJ databases">
        <authorList>
            <person name="Aslett M."/>
        </authorList>
    </citation>
    <scope>NUCLEOTIDE SEQUENCE [LARGE SCALE GENOMIC DNA]</scope>
    <source>
        <strain evidence="2">Weybridge</strain>
    </source>
</reference>
<dbReference type="OrthoDB" id="345163at2759"/>
<dbReference type="EMBL" id="HG719156">
    <property type="protein sequence ID" value="CDJ56866.1"/>
    <property type="molecule type" value="Genomic_DNA"/>
</dbReference>